<dbReference type="Gene3D" id="1.10.3720.10">
    <property type="entry name" value="MetI-like"/>
    <property type="match status" value="1"/>
</dbReference>
<dbReference type="CDD" id="cd06261">
    <property type="entry name" value="TM_PBP2"/>
    <property type="match status" value="1"/>
</dbReference>
<comment type="similarity">
    <text evidence="7">Belongs to the binding-protein-dependent transport system permease family.</text>
</comment>
<organism evidence="10 11">
    <name type="scientific">Angustibacter aerolatus</name>
    <dbReference type="NCBI Taxonomy" id="1162965"/>
    <lineage>
        <taxon>Bacteria</taxon>
        <taxon>Bacillati</taxon>
        <taxon>Actinomycetota</taxon>
        <taxon>Actinomycetes</taxon>
        <taxon>Kineosporiales</taxon>
        <taxon>Kineosporiaceae</taxon>
    </lineage>
</organism>
<feature type="domain" description="ABC transmembrane type-1" evidence="9">
    <location>
        <begin position="88"/>
        <end position="302"/>
    </location>
</feature>
<evidence type="ECO:0000313" key="10">
    <source>
        <dbReference type="EMBL" id="GMA86963.1"/>
    </source>
</evidence>
<accession>A0ABQ6JFK3</accession>
<evidence type="ECO:0000256" key="5">
    <source>
        <dbReference type="ARBA" id="ARBA00022989"/>
    </source>
</evidence>
<keyword evidence="5 7" id="KW-1133">Transmembrane helix</keyword>
<keyword evidence="3" id="KW-1003">Cell membrane</keyword>
<evidence type="ECO:0000256" key="8">
    <source>
        <dbReference type="SAM" id="MobiDB-lite"/>
    </source>
</evidence>
<comment type="subcellular location">
    <subcellularLocation>
        <location evidence="1 7">Cell membrane</location>
        <topology evidence="1 7">Multi-pass membrane protein</topology>
    </subcellularLocation>
</comment>
<gene>
    <name evidence="10" type="ORF">GCM10025868_22130</name>
</gene>
<protein>
    <submittedName>
        <fullName evidence="10">ABC transporter permease</fullName>
    </submittedName>
</protein>
<evidence type="ECO:0000256" key="2">
    <source>
        <dbReference type="ARBA" id="ARBA00022448"/>
    </source>
</evidence>
<dbReference type="InterPro" id="IPR050809">
    <property type="entry name" value="UgpAE/MalFG_permease"/>
</dbReference>
<evidence type="ECO:0000256" key="3">
    <source>
        <dbReference type="ARBA" id="ARBA00022475"/>
    </source>
</evidence>
<dbReference type="PANTHER" id="PTHR43227">
    <property type="entry name" value="BLL4140 PROTEIN"/>
    <property type="match status" value="1"/>
</dbReference>
<keyword evidence="4 7" id="KW-0812">Transmembrane</keyword>
<dbReference type="Proteomes" id="UP001157017">
    <property type="component" value="Unassembled WGS sequence"/>
</dbReference>
<dbReference type="PANTHER" id="PTHR43227:SF8">
    <property type="entry name" value="DIACETYLCHITOBIOSE UPTAKE SYSTEM PERMEASE PROTEIN DASB"/>
    <property type="match status" value="1"/>
</dbReference>
<feature type="transmembrane region" description="Helical" evidence="7">
    <location>
        <begin position="33"/>
        <end position="54"/>
    </location>
</feature>
<sequence length="312" mass="34039">MTTAPAPARRPLHQGRRAGSPAPWRATASALPWLLPALVLVLAIVVFPALYMVWVSTRRVSEFGVDRGSAGLDNYRQVLDFEAIGHVLLNTVVWVVGVVTVTVLISLALARLLHQAFPGRRLVRLAVIVPWAASVVMTSTIFVYGLDPFYGVMNRLLVDLHVLREPYGFTQRPVSAFLVAMGIAIFVSLPFTTYTVLAGLAAVPDEVLEAAQVDGASRWQAYRQVVLPLLRPAIAVDSIINIINVFNSLPILRTITGSLPGYDADTTTTLTFKFIQADRQIGTASALSVVNFALVLVVIGVYLRVVRPMRED</sequence>
<feature type="transmembrane region" description="Helical" evidence="7">
    <location>
        <begin position="281"/>
        <end position="303"/>
    </location>
</feature>
<dbReference type="InterPro" id="IPR000515">
    <property type="entry name" value="MetI-like"/>
</dbReference>
<comment type="caution">
    <text evidence="10">The sequence shown here is derived from an EMBL/GenBank/DDBJ whole genome shotgun (WGS) entry which is preliminary data.</text>
</comment>
<feature type="transmembrane region" description="Helical" evidence="7">
    <location>
        <begin position="174"/>
        <end position="197"/>
    </location>
</feature>
<keyword evidence="6 7" id="KW-0472">Membrane</keyword>
<reference evidence="11" key="1">
    <citation type="journal article" date="2019" name="Int. J. Syst. Evol. Microbiol.">
        <title>The Global Catalogue of Microorganisms (GCM) 10K type strain sequencing project: providing services to taxonomists for standard genome sequencing and annotation.</title>
        <authorList>
            <consortium name="The Broad Institute Genomics Platform"/>
            <consortium name="The Broad Institute Genome Sequencing Center for Infectious Disease"/>
            <person name="Wu L."/>
            <person name="Ma J."/>
        </authorList>
    </citation>
    <scope>NUCLEOTIDE SEQUENCE [LARGE SCALE GENOMIC DNA]</scope>
    <source>
        <strain evidence="11">NBRC 108730</strain>
    </source>
</reference>
<dbReference type="PROSITE" id="PS50928">
    <property type="entry name" value="ABC_TM1"/>
    <property type="match status" value="1"/>
</dbReference>
<evidence type="ECO:0000256" key="6">
    <source>
        <dbReference type="ARBA" id="ARBA00023136"/>
    </source>
</evidence>
<dbReference type="EMBL" id="BSUZ01000001">
    <property type="protein sequence ID" value="GMA86963.1"/>
    <property type="molecule type" value="Genomic_DNA"/>
</dbReference>
<evidence type="ECO:0000259" key="9">
    <source>
        <dbReference type="PROSITE" id="PS50928"/>
    </source>
</evidence>
<keyword evidence="11" id="KW-1185">Reference proteome</keyword>
<evidence type="ECO:0000256" key="4">
    <source>
        <dbReference type="ARBA" id="ARBA00022692"/>
    </source>
</evidence>
<keyword evidence="2 7" id="KW-0813">Transport</keyword>
<name>A0ABQ6JFK3_9ACTN</name>
<dbReference type="InterPro" id="IPR035906">
    <property type="entry name" value="MetI-like_sf"/>
</dbReference>
<evidence type="ECO:0000313" key="11">
    <source>
        <dbReference type="Proteomes" id="UP001157017"/>
    </source>
</evidence>
<dbReference type="Pfam" id="PF00528">
    <property type="entry name" value="BPD_transp_1"/>
    <property type="match status" value="1"/>
</dbReference>
<feature type="transmembrane region" description="Helical" evidence="7">
    <location>
        <begin position="87"/>
        <end position="110"/>
    </location>
</feature>
<proteinExistence type="inferred from homology"/>
<feature type="region of interest" description="Disordered" evidence="8">
    <location>
        <begin position="1"/>
        <end position="23"/>
    </location>
</feature>
<evidence type="ECO:0000256" key="1">
    <source>
        <dbReference type="ARBA" id="ARBA00004651"/>
    </source>
</evidence>
<evidence type="ECO:0000256" key="7">
    <source>
        <dbReference type="RuleBase" id="RU363032"/>
    </source>
</evidence>
<feature type="transmembrane region" description="Helical" evidence="7">
    <location>
        <begin position="122"/>
        <end position="146"/>
    </location>
</feature>
<dbReference type="SUPFAM" id="SSF161098">
    <property type="entry name" value="MetI-like"/>
    <property type="match status" value="1"/>
</dbReference>